<comment type="caution">
    <text evidence="1">The sequence shown here is derived from an EMBL/GenBank/DDBJ whole genome shotgun (WGS) entry which is preliminary data.</text>
</comment>
<protein>
    <recommendedName>
        <fullName evidence="3">Conjugal transfer protein</fullName>
    </recommendedName>
</protein>
<reference evidence="1 2" key="1">
    <citation type="submission" date="2023-08" db="EMBL/GenBank/DDBJ databases">
        <authorList>
            <person name="Dale J."/>
        </authorList>
    </citation>
    <scope>NUCLEOTIDE SEQUENCE [LARGE SCALE GENOMIC DNA]</scope>
    <source>
        <strain evidence="1 2">2023EL-00788</strain>
    </source>
</reference>
<proteinExistence type="predicted"/>
<evidence type="ECO:0000313" key="2">
    <source>
        <dbReference type="Proteomes" id="UP001225042"/>
    </source>
</evidence>
<evidence type="ECO:0000313" key="1">
    <source>
        <dbReference type="EMBL" id="MDQ2259557.1"/>
    </source>
</evidence>
<accession>A0AAW8HID1</accession>
<dbReference type="AlphaFoldDB" id="A0AAW8HID1"/>
<dbReference type="EMBL" id="JAVDKS010000022">
    <property type="protein sequence ID" value="MDQ2259557.1"/>
    <property type="molecule type" value="Genomic_DNA"/>
</dbReference>
<dbReference type="Proteomes" id="UP001225042">
    <property type="component" value="Unassembled WGS sequence"/>
</dbReference>
<keyword evidence="2" id="KW-1185">Reference proteome</keyword>
<dbReference type="InterPro" id="IPR027417">
    <property type="entry name" value="P-loop_NTPase"/>
</dbReference>
<evidence type="ECO:0008006" key="3">
    <source>
        <dbReference type="Google" id="ProtNLM"/>
    </source>
</evidence>
<dbReference type="RefSeq" id="WP_045409095.1">
    <property type="nucleotide sequence ID" value="NZ_JAVDKS010000022.1"/>
</dbReference>
<dbReference type="Gene3D" id="3.40.50.300">
    <property type="entry name" value="P-loop containing nucleotide triphosphate hydrolases"/>
    <property type="match status" value="1"/>
</dbReference>
<sequence>MDGFTRFLASVASSTFNKPLPEYSGWDSVVPLTKRDLDNDTSLEKPYIFTTEQGELITFFDLQGVFQIVGKDHFAEMLNELCMSLRPLCNKYGIDFWISYEEDPDRAYDELARIVAPQIMASRRMGLKVEDIIRSRISKNASRCHFEQNFLVMKTGLLALAKETMKEEMGEKARKRKALKSNQIPQYGQDLDTIYESLRTLHITNVDRVIDNFRLCDKSGTSGIMLRRLDVHEAARGVRIMLERERTSQNWVPKLITDGPTPRGRLKHIDDFIPTKLKWQICVSNPTIIEGTPYIDTGEFAHANMHMELAPQEIRQFSELLQNMDRTMPFRCTFHLSPRGLDSCKLRDFTTQLVGFFGQPKKVKQALDYLKETDEHDPVMAMQFNVSTWARDTDTLKRRVSTLDSAIQGWGVCSMSGATGDPVAYWTATVPGFSKGNPSTVMTPPLREAAEMLPLARPASPFINGWLPMCTPDGKIIPLHSYSDLQDTWIRISSGTPGSGKSLKMNVTNFAFAVAPGYSSLPLMLMLDVGKSSFGTIYLIKDELPEHRKNEVMAIELENSREYCTNIFDTQLGLRQPLAHEREFINNFIKRLCAQRKTNEEGVTSLQIPEGVEGFVSQLIDMAYKATENPESQFHYETGRDLKVDTALAEIRQTSERDERWWETVTWWEVVDMLFDAGHPQLAASAQRFAVPEFTMLSSIAASEQLSNLYPELRVNETSETIQQYVIRHLRDVATTFPMFAGRTRFEISPETRILSVELGKVLATKKEHAGLFYMLARHLGTRSFFLDTETFMPYCPDRYKAHHEARILANRAEKRMIAADETHNFSDDPFTSNQFVVDGRQGRKLGLVIELVSQYLKDHHPLIREAATDVFVLRGGSSSDEKILQEEFKVTPETIIRLRRECRGPGPNGANFLAFFKTQLGNVCHILNNTASATELWAFSTSQKDTIIRDELYKRFGTDVARSHLVKRFPSGSSASYQERIKERGLNQENQTVAGYLIEELSKEIREGA</sequence>
<gene>
    <name evidence="1" type="ORF">RBJ67_25850</name>
</gene>
<name>A0AAW8HID1_9ENTR</name>
<organism evidence="1 2">
    <name type="scientific">Enterobacter soli</name>
    <dbReference type="NCBI Taxonomy" id="885040"/>
    <lineage>
        <taxon>Bacteria</taxon>
        <taxon>Pseudomonadati</taxon>
        <taxon>Pseudomonadota</taxon>
        <taxon>Gammaproteobacteria</taxon>
        <taxon>Enterobacterales</taxon>
        <taxon>Enterobacteriaceae</taxon>
        <taxon>Enterobacter</taxon>
    </lineage>
</organism>